<dbReference type="Proteomes" id="UP000250347">
    <property type="component" value="Unassembled WGS sequence"/>
</dbReference>
<evidence type="ECO:0000313" key="2">
    <source>
        <dbReference type="Proteomes" id="UP000250347"/>
    </source>
</evidence>
<sequence>MSGAGAIDRAHVAVYQNFAAAWEFVHATINAGHACARFAEDRDAARVVFAAWMVRGPAPARIDG</sequence>
<evidence type="ECO:0000313" key="1">
    <source>
        <dbReference type="EMBL" id="RAU91508.1"/>
    </source>
</evidence>
<proteinExistence type="predicted"/>
<dbReference type="AlphaFoldDB" id="A0A329K6I4"/>
<reference evidence="1 2" key="1">
    <citation type="submission" date="2018-06" db="EMBL/GenBank/DDBJ databases">
        <title>NTM in soil in Japan.</title>
        <authorList>
            <person name="Ohya K."/>
        </authorList>
    </citation>
    <scope>NUCLEOTIDE SEQUENCE [LARGE SCALE GENOMIC DNA]</scope>
    <source>
        <strain evidence="1 2">GF76</strain>
    </source>
</reference>
<comment type="caution">
    <text evidence="1">The sequence shown here is derived from an EMBL/GenBank/DDBJ whole genome shotgun (WGS) entry which is preliminary data.</text>
</comment>
<dbReference type="EMBL" id="QMEU01000085">
    <property type="protein sequence ID" value="RAU91508.1"/>
    <property type="molecule type" value="Genomic_DNA"/>
</dbReference>
<organism evidence="1 2">
    <name type="scientific">Mycobacterium colombiense</name>
    <dbReference type="NCBI Taxonomy" id="339268"/>
    <lineage>
        <taxon>Bacteria</taxon>
        <taxon>Bacillati</taxon>
        <taxon>Actinomycetota</taxon>
        <taxon>Actinomycetes</taxon>
        <taxon>Mycobacteriales</taxon>
        <taxon>Mycobacteriaceae</taxon>
        <taxon>Mycobacterium</taxon>
        <taxon>Mycobacterium avium complex (MAC)</taxon>
    </lineage>
</organism>
<protein>
    <submittedName>
        <fullName evidence="1">Uncharacterized protein</fullName>
    </submittedName>
</protein>
<gene>
    <name evidence="1" type="ORF">DQP58_20420</name>
</gene>
<accession>A0A329K6I4</accession>
<name>A0A329K6I4_9MYCO</name>